<gene>
    <name evidence="2" type="ORF">GcC1_053039</name>
</gene>
<name>A0A420IVW7_9PEZI</name>
<evidence type="ECO:0000313" key="2">
    <source>
        <dbReference type="EMBL" id="RKF78691.1"/>
    </source>
</evidence>
<reference evidence="2 3" key="1">
    <citation type="journal article" date="2018" name="BMC Genomics">
        <title>Comparative genome analyses reveal sequence features reflecting distinct modes of host-adaptation between dicot and monocot powdery mildew.</title>
        <authorList>
            <person name="Wu Y."/>
            <person name="Ma X."/>
            <person name="Pan Z."/>
            <person name="Kale S.D."/>
            <person name="Song Y."/>
            <person name="King H."/>
            <person name="Zhang Q."/>
            <person name="Presley C."/>
            <person name="Deng X."/>
            <person name="Wei C.I."/>
            <person name="Xiao S."/>
        </authorList>
    </citation>
    <scope>NUCLEOTIDE SEQUENCE [LARGE SCALE GENOMIC DNA]</scope>
    <source>
        <strain evidence="2">UCSC1</strain>
    </source>
</reference>
<evidence type="ECO:0000313" key="3">
    <source>
        <dbReference type="Proteomes" id="UP000285405"/>
    </source>
</evidence>
<keyword evidence="1" id="KW-0175">Coiled coil</keyword>
<protein>
    <submittedName>
        <fullName evidence="2">Uncharacterized protein</fullName>
    </submittedName>
</protein>
<feature type="coiled-coil region" evidence="1">
    <location>
        <begin position="50"/>
        <end position="84"/>
    </location>
</feature>
<comment type="caution">
    <text evidence="2">The sequence shown here is derived from an EMBL/GenBank/DDBJ whole genome shotgun (WGS) entry which is preliminary data.</text>
</comment>
<evidence type="ECO:0000256" key="1">
    <source>
        <dbReference type="SAM" id="Coils"/>
    </source>
</evidence>
<sequence length="112" mass="12805">PPICDIDGFADSDSCDQKHVGFHTNAVDLYVPDVPLYDIPSSRNDSVGKEPEKENNLAELQQEGDQLEANLAEARKDKEWIEETEEMFWMMILLMKIHTPQDQDLLAKKMSI</sequence>
<organism evidence="2 3">
    <name type="scientific">Golovinomyces cichoracearum</name>
    <dbReference type="NCBI Taxonomy" id="62708"/>
    <lineage>
        <taxon>Eukaryota</taxon>
        <taxon>Fungi</taxon>
        <taxon>Dikarya</taxon>
        <taxon>Ascomycota</taxon>
        <taxon>Pezizomycotina</taxon>
        <taxon>Leotiomycetes</taxon>
        <taxon>Erysiphales</taxon>
        <taxon>Erysiphaceae</taxon>
        <taxon>Golovinomyces</taxon>
    </lineage>
</organism>
<dbReference type="EMBL" id="MCBR01005347">
    <property type="protein sequence ID" value="RKF78691.1"/>
    <property type="molecule type" value="Genomic_DNA"/>
</dbReference>
<feature type="non-terminal residue" evidence="2">
    <location>
        <position position="1"/>
    </location>
</feature>
<accession>A0A420IVW7</accession>
<dbReference type="AlphaFoldDB" id="A0A420IVW7"/>
<proteinExistence type="predicted"/>
<dbReference type="Proteomes" id="UP000285405">
    <property type="component" value="Unassembled WGS sequence"/>
</dbReference>